<dbReference type="Proteomes" id="UP001164439">
    <property type="component" value="Chromosome"/>
</dbReference>
<feature type="transmembrane region" description="Helical" evidence="5">
    <location>
        <begin position="230"/>
        <end position="250"/>
    </location>
</feature>
<feature type="transmembrane region" description="Helical" evidence="5">
    <location>
        <begin position="181"/>
        <end position="200"/>
    </location>
</feature>
<sequence length="266" mass="27920">MSPVSAVSLVSHMRSFRAGLSLQAALLWRSPGELHMLATVPLYTLVLLAMTDAPNRPGLASTVVIAPTLMALWSMALFTAGDLIDRDRAEGTLEATVAAPAALAPVFTGRICAVTAAGLVAFAEAWAVGLCFGVRLTVHHPLVLVTGILATALTTACTAAVIAAVLVLTRGGRPYQNSLSFPLYLLSGIVVPLGLLPEWVRPLSRVIYLSWSADLLRSAFRPEAPGRLPVQLLALVLLAAAGLGCATLLLRRVLARVRVLGTLGHV</sequence>
<dbReference type="Pfam" id="PF01061">
    <property type="entry name" value="ABC2_membrane"/>
    <property type="match status" value="1"/>
</dbReference>
<evidence type="ECO:0000256" key="2">
    <source>
        <dbReference type="ARBA" id="ARBA00022692"/>
    </source>
</evidence>
<evidence type="ECO:0000259" key="6">
    <source>
        <dbReference type="Pfam" id="PF01061"/>
    </source>
</evidence>
<evidence type="ECO:0000256" key="3">
    <source>
        <dbReference type="ARBA" id="ARBA00022989"/>
    </source>
</evidence>
<name>A0ABY7KL56_9ACTN</name>
<dbReference type="PANTHER" id="PTHR43229">
    <property type="entry name" value="NODULATION PROTEIN J"/>
    <property type="match status" value="1"/>
</dbReference>
<dbReference type="InterPro" id="IPR013525">
    <property type="entry name" value="ABC2_TM"/>
</dbReference>
<organism evidence="7 8">
    <name type="scientific">Streptomyces cinnabarinus</name>
    <dbReference type="NCBI Taxonomy" id="67287"/>
    <lineage>
        <taxon>Bacteria</taxon>
        <taxon>Bacillati</taxon>
        <taxon>Actinomycetota</taxon>
        <taxon>Actinomycetes</taxon>
        <taxon>Kitasatosporales</taxon>
        <taxon>Streptomycetaceae</taxon>
        <taxon>Streptomyces</taxon>
    </lineage>
</organism>
<protein>
    <submittedName>
        <fullName evidence="7">ABC transporter permease</fullName>
    </submittedName>
</protein>
<evidence type="ECO:0000256" key="4">
    <source>
        <dbReference type="ARBA" id="ARBA00023136"/>
    </source>
</evidence>
<dbReference type="PANTHER" id="PTHR43229:SF6">
    <property type="entry name" value="ABC-TYPE MULTIDRUG TRANSPORT SYSTEM, PERMEASE COMPONENT"/>
    <property type="match status" value="1"/>
</dbReference>
<feature type="transmembrane region" description="Helical" evidence="5">
    <location>
        <begin position="60"/>
        <end position="80"/>
    </location>
</feature>
<evidence type="ECO:0000256" key="5">
    <source>
        <dbReference type="SAM" id="Phobius"/>
    </source>
</evidence>
<feature type="domain" description="ABC-2 type transporter transmembrane" evidence="6">
    <location>
        <begin position="64"/>
        <end position="219"/>
    </location>
</feature>
<dbReference type="RefSeq" id="WP_269662544.1">
    <property type="nucleotide sequence ID" value="NZ_CP114413.1"/>
</dbReference>
<keyword evidence="2 5" id="KW-0812">Transmembrane</keyword>
<comment type="subcellular location">
    <subcellularLocation>
        <location evidence="1">Membrane</location>
        <topology evidence="1">Multi-pass membrane protein</topology>
    </subcellularLocation>
</comment>
<dbReference type="InterPro" id="IPR051784">
    <property type="entry name" value="Nod_factor_ABC_transporter"/>
</dbReference>
<accession>A0ABY7KL56</accession>
<feature type="transmembrane region" description="Helical" evidence="5">
    <location>
        <begin position="101"/>
        <end position="122"/>
    </location>
</feature>
<reference evidence="7" key="1">
    <citation type="submission" date="2022-12" db="EMBL/GenBank/DDBJ databases">
        <authorList>
            <person name="Ruckert C."/>
            <person name="Busche T."/>
            <person name="Kalinowski J."/>
            <person name="Wittmann C."/>
        </authorList>
    </citation>
    <scope>NUCLEOTIDE SEQUENCE</scope>
    <source>
        <strain evidence="7">DSM 40467</strain>
    </source>
</reference>
<keyword evidence="3 5" id="KW-1133">Transmembrane helix</keyword>
<keyword evidence="4 5" id="KW-0472">Membrane</keyword>
<evidence type="ECO:0000313" key="8">
    <source>
        <dbReference type="Proteomes" id="UP001164439"/>
    </source>
</evidence>
<evidence type="ECO:0000256" key="1">
    <source>
        <dbReference type="ARBA" id="ARBA00004141"/>
    </source>
</evidence>
<gene>
    <name evidence="7" type="ORF">STRCI_006526</name>
</gene>
<feature type="transmembrane region" description="Helical" evidence="5">
    <location>
        <begin position="142"/>
        <end position="169"/>
    </location>
</feature>
<dbReference type="EMBL" id="CP114413">
    <property type="protein sequence ID" value="WAZ25059.1"/>
    <property type="molecule type" value="Genomic_DNA"/>
</dbReference>
<proteinExistence type="predicted"/>
<keyword evidence="8" id="KW-1185">Reference proteome</keyword>
<evidence type="ECO:0000313" key="7">
    <source>
        <dbReference type="EMBL" id="WAZ25059.1"/>
    </source>
</evidence>